<feature type="domain" description="Flagellin N-terminal" evidence="2">
    <location>
        <begin position="5"/>
        <end position="143"/>
    </location>
</feature>
<dbReference type="InterPro" id="IPR001029">
    <property type="entry name" value="Flagellin_N"/>
</dbReference>
<dbReference type="InterPro" id="IPR001492">
    <property type="entry name" value="Flagellin"/>
</dbReference>
<dbReference type="AlphaFoldDB" id="A0A1A9UKL7"/>
<dbReference type="GO" id="GO:0005198">
    <property type="term" value="F:structural molecule activity"/>
    <property type="evidence" value="ECO:0007669"/>
    <property type="project" value="InterPro"/>
</dbReference>
<dbReference type="SUPFAM" id="SSF64518">
    <property type="entry name" value="Phase 1 flagellin"/>
    <property type="match status" value="1"/>
</dbReference>
<feature type="domain" description="Flagellin C-terminal" evidence="3">
    <location>
        <begin position="335"/>
        <end position="420"/>
    </location>
</feature>
<evidence type="ECO:0000259" key="2">
    <source>
        <dbReference type="Pfam" id="PF00669"/>
    </source>
</evidence>
<evidence type="ECO:0000313" key="5">
    <source>
        <dbReference type="Proteomes" id="UP000078200"/>
    </source>
</evidence>
<reference evidence="4" key="1">
    <citation type="submission" date="2020-05" db="UniProtKB">
        <authorList>
            <consortium name="EnsemblMetazoa"/>
        </authorList>
    </citation>
    <scope>IDENTIFICATION</scope>
    <source>
        <strain evidence="4">TTRI</strain>
    </source>
</reference>
<dbReference type="VEuPathDB" id="VectorBase:GAUT007612"/>
<dbReference type="Gene3D" id="6.10.280.190">
    <property type="match status" value="1"/>
</dbReference>
<dbReference type="Gene3D" id="6.10.10.10">
    <property type="entry name" value="Flagellar export chaperone, C-terminal domain"/>
    <property type="match status" value="1"/>
</dbReference>
<dbReference type="Pfam" id="PF00669">
    <property type="entry name" value="Flagellin_N"/>
    <property type="match status" value="1"/>
</dbReference>
<name>A0A1A9UKL7_GLOAU</name>
<dbReference type="Proteomes" id="UP000078200">
    <property type="component" value="Unassembled WGS sequence"/>
</dbReference>
<evidence type="ECO:0000256" key="1">
    <source>
        <dbReference type="ARBA" id="ARBA00023143"/>
    </source>
</evidence>
<proteinExistence type="predicted"/>
<accession>A0A1A9UKL7</accession>
<dbReference type="PRINTS" id="PR00207">
    <property type="entry name" value="FLAGELLIN"/>
</dbReference>
<dbReference type="PANTHER" id="PTHR42792:SF2">
    <property type="entry name" value="FLAGELLIN"/>
    <property type="match status" value="1"/>
</dbReference>
<keyword evidence="5" id="KW-1185">Reference proteome</keyword>
<dbReference type="Gene3D" id="2.60.40.4390">
    <property type="match status" value="1"/>
</dbReference>
<dbReference type="NCBIfam" id="NF005294">
    <property type="entry name" value="PRK06819.1"/>
    <property type="match status" value="1"/>
</dbReference>
<dbReference type="Gene3D" id="1.20.1330.10">
    <property type="entry name" value="f41 fragment of flagellin, N-terminal domain"/>
    <property type="match status" value="1"/>
</dbReference>
<dbReference type="PANTHER" id="PTHR42792">
    <property type="entry name" value="FLAGELLIN"/>
    <property type="match status" value="1"/>
</dbReference>
<evidence type="ECO:0008006" key="6">
    <source>
        <dbReference type="Google" id="ProtNLM"/>
    </source>
</evidence>
<organism evidence="4 5">
    <name type="scientific">Glossina austeni</name>
    <name type="common">Savannah tsetse fly</name>
    <dbReference type="NCBI Taxonomy" id="7395"/>
    <lineage>
        <taxon>Eukaryota</taxon>
        <taxon>Metazoa</taxon>
        <taxon>Ecdysozoa</taxon>
        <taxon>Arthropoda</taxon>
        <taxon>Hexapoda</taxon>
        <taxon>Insecta</taxon>
        <taxon>Pterygota</taxon>
        <taxon>Neoptera</taxon>
        <taxon>Endopterygota</taxon>
        <taxon>Diptera</taxon>
        <taxon>Brachycera</taxon>
        <taxon>Muscomorpha</taxon>
        <taxon>Hippoboscoidea</taxon>
        <taxon>Glossinidae</taxon>
        <taxon>Glossina</taxon>
    </lineage>
</organism>
<sequence length="421" mass="45973">MSHVINTNMLSITAQNNLNKSQTSLNTAIQRLSSGLRINSSKDDAAGQAISNRFTSLINGLGQAARNANDGIAVAQTAEGAINEINENMHAIRRLTVQIKSTASVSKADKKSIQDEIKKRLSEIDRLAEQTEFNGMKILSQNQRLSVQIGANDGQVVNIDLFKLDTESLHVKDFNVNSDALYASDINDSAVTSAKIGIEAKKILDSSTPENKKNIKRQLYESGNEYFFKQIDGNEYYKVAISNTGEATYDSSSPFELTEIPKAVKTAQIAVEIDPKTLAAGETLKSYMRDGVEQYLIYKQEGDKEIYHEAIINHEGKVKSGSELDFETLLTMDPLKEIDDAIAKIDDIRGSLGATQNRLGSVINSLSTTIANLTQSRSNILDADFATEVSNMNRANILQQAGTAVLAQANAVPQNILALLR</sequence>
<keyword evidence="1" id="KW-0975">Bacterial flagellum</keyword>
<dbReference type="STRING" id="7395.A0A1A9UKL7"/>
<dbReference type="InterPro" id="IPR042187">
    <property type="entry name" value="Flagellin_C_sub2"/>
</dbReference>
<dbReference type="InterPro" id="IPR046358">
    <property type="entry name" value="Flagellin_C"/>
</dbReference>
<dbReference type="Pfam" id="PF00700">
    <property type="entry name" value="Flagellin_C"/>
    <property type="match status" value="1"/>
</dbReference>
<evidence type="ECO:0000313" key="4">
    <source>
        <dbReference type="EnsemblMetazoa" id="GAUT007612-PA"/>
    </source>
</evidence>
<evidence type="ECO:0000259" key="3">
    <source>
        <dbReference type="Pfam" id="PF00700"/>
    </source>
</evidence>
<protein>
    <recommendedName>
        <fullName evidence="6">Flagellin</fullName>
    </recommendedName>
</protein>
<dbReference type="EnsemblMetazoa" id="GAUT007612-RA">
    <property type="protein sequence ID" value="GAUT007612-PA"/>
    <property type="gene ID" value="GAUT007612"/>
</dbReference>